<dbReference type="Proteomes" id="UP000800041">
    <property type="component" value="Unassembled WGS sequence"/>
</dbReference>
<feature type="compositionally biased region" description="Basic and acidic residues" evidence="1">
    <location>
        <begin position="64"/>
        <end position="102"/>
    </location>
</feature>
<feature type="compositionally biased region" description="Basic and acidic residues" evidence="1">
    <location>
        <begin position="233"/>
        <end position="292"/>
    </location>
</feature>
<dbReference type="OrthoDB" id="3647485at2759"/>
<proteinExistence type="predicted"/>
<dbReference type="InterPro" id="IPR008816">
    <property type="entry name" value="Gly_zipper_2TM_dom"/>
</dbReference>
<gene>
    <name evidence="3" type="ORF">K402DRAFT_457886</name>
</gene>
<evidence type="ECO:0000313" key="4">
    <source>
        <dbReference type="Proteomes" id="UP000800041"/>
    </source>
</evidence>
<evidence type="ECO:0000259" key="2">
    <source>
        <dbReference type="Pfam" id="PF05433"/>
    </source>
</evidence>
<feature type="domain" description="Glycine zipper 2TM" evidence="2">
    <location>
        <begin position="296"/>
        <end position="332"/>
    </location>
</feature>
<protein>
    <recommendedName>
        <fullName evidence="2">Glycine zipper 2TM domain-containing protein</fullName>
    </recommendedName>
</protein>
<keyword evidence="4" id="KW-1185">Reference proteome</keyword>
<feature type="compositionally biased region" description="Low complexity" evidence="1">
    <location>
        <begin position="40"/>
        <end position="60"/>
    </location>
</feature>
<evidence type="ECO:0000256" key="1">
    <source>
        <dbReference type="SAM" id="MobiDB-lite"/>
    </source>
</evidence>
<feature type="region of interest" description="Disordered" evidence="1">
    <location>
        <begin position="24"/>
        <end position="292"/>
    </location>
</feature>
<organism evidence="3 4">
    <name type="scientific">Aulographum hederae CBS 113979</name>
    <dbReference type="NCBI Taxonomy" id="1176131"/>
    <lineage>
        <taxon>Eukaryota</taxon>
        <taxon>Fungi</taxon>
        <taxon>Dikarya</taxon>
        <taxon>Ascomycota</taxon>
        <taxon>Pezizomycotina</taxon>
        <taxon>Dothideomycetes</taxon>
        <taxon>Pleosporomycetidae</taxon>
        <taxon>Aulographales</taxon>
        <taxon>Aulographaceae</taxon>
    </lineage>
</organism>
<reference evidence="3" key="1">
    <citation type="journal article" date="2020" name="Stud. Mycol.">
        <title>101 Dothideomycetes genomes: a test case for predicting lifestyles and emergence of pathogens.</title>
        <authorList>
            <person name="Haridas S."/>
            <person name="Albert R."/>
            <person name="Binder M."/>
            <person name="Bloem J."/>
            <person name="Labutti K."/>
            <person name="Salamov A."/>
            <person name="Andreopoulos B."/>
            <person name="Baker S."/>
            <person name="Barry K."/>
            <person name="Bills G."/>
            <person name="Bluhm B."/>
            <person name="Cannon C."/>
            <person name="Castanera R."/>
            <person name="Culley D."/>
            <person name="Daum C."/>
            <person name="Ezra D."/>
            <person name="Gonzalez J."/>
            <person name="Henrissat B."/>
            <person name="Kuo A."/>
            <person name="Liang C."/>
            <person name="Lipzen A."/>
            <person name="Lutzoni F."/>
            <person name="Magnuson J."/>
            <person name="Mondo S."/>
            <person name="Nolan M."/>
            <person name="Ohm R."/>
            <person name="Pangilinan J."/>
            <person name="Park H.-J."/>
            <person name="Ramirez L."/>
            <person name="Alfaro M."/>
            <person name="Sun H."/>
            <person name="Tritt A."/>
            <person name="Yoshinaga Y."/>
            <person name="Zwiers L.-H."/>
            <person name="Turgeon B."/>
            <person name="Goodwin S."/>
            <person name="Spatafora J."/>
            <person name="Crous P."/>
            <person name="Grigoriev I."/>
        </authorList>
    </citation>
    <scope>NUCLEOTIDE SEQUENCE</scope>
    <source>
        <strain evidence="3">CBS 113979</strain>
    </source>
</reference>
<feature type="compositionally biased region" description="Low complexity" evidence="1">
    <location>
        <begin position="111"/>
        <end position="122"/>
    </location>
</feature>
<dbReference type="Pfam" id="PF05433">
    <property type="entry name" value="Rick_17kDa_Anti"/>
    <property type="match status" value="1"/>
</dbReference>
<sequence>MAGEFIELGLEGLNHVTDRYYDTVHDGVAQRMPSRKKKNQQQQKQNATPQDQQQQQQQPQGYGYHHDERRSPSQTPHDDRYYDDSAYDRPRQMTKEEQRDPYGEAEEGYLSSAGARGRSTSARPPPSSRGVSGDREAGYLEPPGGDDAYGPRSSDGYGREPYHQSKSPYVQSQNGYQADYSPGAANGYRPYMPYQSVPDLNRYGGYGDPGYDDRVDDRNYSPSRGIDENLPPARDKQPQVGYYDRRRSRDIDPRDENLPPRKDKNPVVGRSRDRDRRNKSSRSNDFDFLDGEHLKSTVAGALAGGFVGREAGGSQKTVGMLLGAVVGAFGAREGAKALEERSSRKPRMERKHSRRNSHG</sequence>
<accession>A0A6G1GLI1</accession>
<dbReference type="AlphaFoldDB" id="A0A6G1GLI1"/>
<name>A0A6G1GLI1_9PEZI</name>
<dbReference type="EMBL" id="ML977195">
    <property type="protein sequence ID" value="KAF1981692.1"/>
    <property type="molecule type" value="Genomic_DNA"/>
</dbReference>
<feature type="compositionally biased region" description="Basic and acidic residues" evidence="1">
    <location>
        <begin position="333"/>
        <end position="343"/>
    </location>
</feature>
<feature type="compositionally biased region" description="Polar residues" evidence="1">
    <location>
        <begin position="164"/>
        <end position="176"/>
    </location>
</feature>
<feature type="region of interest" description="Disordered" evidence="1">
    <location>
        <begin position="332"/>
        <end position="359"/>
    </location>
</feature>
<feature type="compositionally biased region" description="Basic residues" evidence="1">
    <location>
        <begin position="344"/>
        <end position="359"/>
    </location>
</feature>
<dbReference type="GO" id="GO:0019867">
    <property type="term" value="C:outer membrane"/>
    <property type="evidence" value="ECO:0007669"/>
    <property type="project" value="InterPro"/>
</dbReference>
<evidence type="ECO:0000313" key="3">
    <source>
        <dbReference type="EMBL" id="KAF1981692.1"/>
    </source>
</evidence>